<dbReference type="Pfam" id="PF13500">
    <property type="entry name" value="AAA_26"/>
    <property type="match status" value="1"/>
</dbReference>
<comment type="caution">
    <text evidence="8">Lacks conserved residue(s) required for the propagation of feature annotation.</text>
</comment>
<proteinExistence type="inferred from homology"/>
<keyword evidence="2 8" id="KW-0436">Ligase</keyword>
<keyword evidence="5 8" id="KW-0093">Biotin biosynthesis</keyword>
<feature type="binding site" evidence="8">
    <location>
        <begin position="179"/>
        <end position="180"/>
    </location>
    <ligand>
        <name>ATP</name>
        <dbReference type="ChEBI" id="CHEBI:30616"/>
    </ligand>
</feature>
<dbReference type="Gene3D" id="3.40.50.300">
    <property type="entry name" value="P-loop containing nucleotide triphosphate hydrolases"/>
    <property type="match status" value="1"/>
</dbReference>
<sequence length="226" mass="24025">MRTAQRFFVTGTDTEIGKTRITAGLLEKAARSGLQSLGIKPVASGSDMTIDGLRNEDALAHQAASSYPCPYDIINPFCFAPAIAPHIVAEQEKVTLTVATITEALKPALSEPAEFVLVEGAGGWHTPLNQTECYSDWVKAAGFPVIVVVGVKLGAINHALLTVESIERAGLTVAGWVANCVDADMPYQQENLDYLMAHMPAPCLGVVPFLQADESAADYLSLPLDA</sequence>
<evidence type="ECO:0000256" key="4">
    <source>
        <dbReference type="ARBA" id="ARBA00022741"/>
    </source>
</evidence>
<evidence type="ECO:0000256" key="2">
    <source>
        <dbReference type="ARBA" id="ARBA00022598"/>
    </source>
</evidence>
<dbReference type="NCBIfam" id="TIGR00347">
    <property type="entry name" value="bioD"/>
    <property type="match status" value="1"/>
</dbReference>
<dbReference type="GO" id="GO:0009102">
    <property type="term" value="P:biotin biosynthetic process"/>
    <property type="evidence" value="ECO:0007669"/>
    <property type="project" value="UniProtKB-UniRule"/>
</dbReference>
<dbReference type="GO" id="GO:0005829">
    <property type="term" value="C:cytosol"/>
    <property type="evidence" value="ECO:0007669"/>
    <property type="project" value="TreeGrafter"/>
</dbReference>
<keyword evidence="6 8" id="KW-0067">ATP-binding</keyword>
<dbReference type="FunFam" id="3.40.50.300:FF:000292">
    <property type="entry name" value="ATP-dependent dethiobiotin synthetase BioD"/>
    <property type="match status" value="1"/>
</dbReference>
<dbReference type="CDD" id="cd03109">
    <property type="entry name" value="DTBS"/>
    <property type="match status" value="1"/>
</dbReference>
<organism evidence="9 10">
    <name type="scientific">Wohlfahrtiimonas chitiniclastica</name>
    <dbReference type="NCBI Taxonomy" id="400946"/>
    <lineage>
        <taxon>Bacteria</taxon>
        <taxon>Pseudomonadati</taxon>
        <taxon>Pseudomonadota</taxon>
        <taxon>Gammaproteobacteria</taxon>
        <taxon>Cardiobacteriales</taxon>
        <taxon>Ignatzschineriaceae</taxon>
        <taxon>Wohlfahrtiimonas</taxon>
    </lineage>
</organism>
<protein>
    <recommendedName>
        <fullName evidence="8">ATP-dependent dethiobiotin synthetase BioD</fullName>
        <ecNumber evidence="8">6.3.3.3</ecNumber>
    </recommendedName>
    <alternativeName>
        <fullName evidence="8">DTB synthetase</fullName>
        <shortName evidence="8">DTBS</shortName>
    </alternativeName>
    <alternativeName>
        <fullName evidence="8">Dethiobiotin synthase</fullName>
    </alternativeName>
</protein>
<keyword evidence="1 8" id="KW-0963">Cytoplasm</keyword>
<reference evidence="9" key="1">
    <citation type="submission" date="2021-03" db="EMBL/GenBank/DDBJ databases">
        <title>Identification and antibiotic profiling of Wohlfahrtiimonas chitiniclastica, an underestimated human pathogen.</title>
        <authorList>
            <person name="Kopf A."/>
            <person name="Bunk B."/>
            <person name="Coldewey S."/>
            <person name="Gunzer F."/>
            <person name="Riedel T."/>
            <person name="Schroettner P."/>
        </authorList>
    </citation>
    <scope>NUCLEOTIDE SEQUENCE</scope>
    <source>
        <strain evidence="9">DSM 100917</strain>
    </source>
</reference>
<evidence type="ECO:0000313" key="10">
    <source>
        <dbReference type="Proteomes" id="UP000680020"/>
    </source>
</evidence>
<dbReference type="Proteomes" id="UP000680020">
    <property type="component" value="Unassembled WGS sequence"/>
</dbReference>
<comment type="cofactor">
    <cofactor evidence="8">
        <name>Mg(2+)</name>
        <dbReference type="ChEBI" id="CHEBI:18420"/>
    </cofactor>
</comment>
<keyword evidence="3 8" id="KW-0479">Metal-binding</keyword>
<evidence type="ECO:0000256" key="8">
    <source>
        <dbReference type="HAMAP-Rule" id="MF_00336"/>
    </source>
</evidence>
<feature type="binding site" evidence="8">
    <location>
        <position position="119"/>
    </location>
    <ligand>
        <name>Mg(2+)</name>
        <dbReference type="ChEBI" id="CHEBI:18420"/>
    </ligand>
</feature>
<dbReference type="EC" id="6.3.3.3" evidence="8"/>
<evidence type="ECO:0000313" key="9">
    <source>
        <dbReference type="EMBL" id="MBS7824811.1"/>
    </source>
</evidence>
<comment type="subunit">
    <text evidence="8">Homodimer.</text>
</comment>
<dbReference type="RefSeq" id="WP_213403988.1">
    <property type="nucleotide sequence ID" value="NZ_JAGIBT010000005.1"/>
</dbReference>
<dbReference type="SUPFAM" id="SSF52540">
    <property type="entry name" value="P-loop containing nucleoside triphosphate hydrolases"/>
    <property type="match status" value="1"/>
</dbReference>
<gene>
    <name evidence="8 9" type="primary">bioD</name>
    <name evidence="9" type="ORF">J7561_06280</name>
</gene>
<name>A0AB35C0D4_9GAMM</name>
<dbReference type="GO" id="GO:0042803">
    <property type="term" value="F:protein homodimerization activity"/>
    <property type="evidence" value="ECO:0007669"/>
    <property type="project" value="UniProtKB-ARBA"/>
</dbReference>
<comment type="function">
    <text evidence="8">Catalyzes a mechanistically unusual reaction, the ATP-dependent insertion of CO2 between the N7 and N8 nitrogen atoms of 7,8-diaminopelargonic acid (DAPA, also called 7,8-diammoniononanoate) to form a ureido ring.</text>
</comment>
<evidence type="ECO:0000256" key="7">
    <source>
        <dbReference type="ARBA" id="ARBA00022842"/>
    </source>
</evidence>
<dbReference type="PANTHER" id="PTHR43210">
    <property type="entry name" value="DETHIOBIOTIN SYNTHETASE"/>
    <property type="match status" value="1"/>
</dbReference>
<dbReference type="GO" id="GO:0000287">
    <property type="term" value="F:magnesium ion binding"/>
    <property type="evidence" value="ECO:0007669"/>
    <property type="project" value="UniProtKB-UniRule"/>
</dbReference>
<comment type="pathway">
    <text evidence="8">Cofactor biosynthesis; biotin biosynthesis; biotin from 7,8-diaminononanoate: step 1/2.</text>
</comment>
<dbReference type="GO" id="GO:0004141">
    <property type="term" value="F:dethiobiotin synthase activity"/>
    <property type="evidence" value="ECO:0007669"/>
    <property type="project" value="UniProtKB-UniRule"/>
</dbReference>
<comment type="subcellular location">
    <subcellularLocation>
        <location evidence="8">Cytoplasm</location>
    </subcellularLocation>
</comment>
<dbReference type="EMBL" id="JAGIBU010000004">
    <property type="protein sequence ID" value="MBS7824811.1"/>
    <property type="molecule type" value="Genomic_DNA"/>
</dbReference>
<comment type="caution">
    <text evidence="9">The sequence shown here is derived from an EMBL/GenBank/DDBJ whole genome shotgun (WGS) entry which is preliminary data.</text>
</comment>
<dbReference type="HAMAP" id="MF_00336">
    <property type="entry name" value="BioD"/>
    <property type="match status" value="1"/>
</dbReference>
<dbReference type="GO" id="GO:0005524">
    <property type="term" value="F:ATP binding"/>
    <property type="evidence" value="ECO:0007669"/>
    <property type="project" value="UniProtKB-UniRule"/>
</dbReference>
<feature type="binding site" evidence="8">
    <location>
        <position position="44"/>
    </location>
    <ligand>
        <name>substrate</name>
    </ligand>
</feature>
<evidence type="ECO:0000256" key="5">
    <source>
        <dbReference type="ARBA" id="ARBA00022756"/>
    </source>
</evidence>
<evidence type="ECO:0000256" key="3">
    <source>
        <dbReference type="ARBA" id="ARBA00022723"/>
    </source>
</evidence>
<feature type="binding site" evidence="8">
    <location>
        <begin position="208"/>
        <end position="210"/>
    </location>
    <ligand>
        <name>ATP</name>
        <dbReference type="ChEBI" id="CHEBI:30616"/>
    </ligand>
</feature>
<feature type="binding site" evidence="8">
    <location>
        <position position="57"/>
    </location>
    <ligand>
        <name>ATP</name>
        <dbReference type="ChEBI" id="CHEBI:30616"/>
    </ligand>
</feature>
<dbReference type="AlphaFoldDB" id="A0AB35C0D4"/>
<accession>A0AB35C0D4</accession>
<dbReference type="InterPro" id="IPR027417">
    <property type="entry name" value="P-loop_NTPase"/>
</dbReference>
<feature type="binding site" evidence="8">
    <location>
        <position position="19"/>
    </location>
    <ligand>
        <name>Mg(2+)</name>
        <dbReference type="ChEBI" id="CHEBI:18420"/>
    </ligand>
</feature>
<dbReference type="InterPro" id="IPR004472">
    <property type="entry name" value="DTB_synth_BioD"/>
</dbReference>
<dbReference type="PANTHER" id="PTHR43210:SF5">
    <property type="entry name" value="DETHIOBIOTIN SYNTHETASE"/>
    <property type="match status" value="1"/>
</dbReference>
<evidence type="ECO:0000256" key="6">
    <source>
        <dbReference type="ARBA" id="ARBA00022840"/>
    </source>
</evidence>
<evidence type="ECO:0000256" key="1">
    <source>
        <dbReference type="ARBA" id="ARBA00022490"/>
    </source>
</evidence>
<feature type="binding site" evidence="8">
    <location>
        <position position="57"/>
    </location>
    <ligand>
        <name>Mg(2+)</name>
        <dbReference type="ChEBI" id="CHEBI:18420"/>
    </ligand>
</feature>
<keyword evidence="4 8" id="KW-0547">Nucleotide-binding</keyword>
<feature type="active site" evidence="8">
    <location>
        <position position="40"/>
    </location>
</feature>
<keyword evidence="7 8" id="KW-0460">Magnesium</keyword>
<dbReference type="PIRSF" id="PIRSF006755">
    <property type="entry name" value="DTB_synth"/>
    <property type="match status" value="1"/>
</dbReference>
<feature type="binding site" evidence="8">
    <location>
        <begin position="119"/>
        <end position="122"/>
    </location>
    <ligand>
        <name>ATP</name>
        <dbReference type="ChEBI" id="CHEBI:30616"/>
    </ligand>
</feature>
<comment type="catalytic activity">
    <reaction evidence="8">
        <text>(7R,8S)-7,8-diammoniononanoate + CO2 + ATP = (4R,5S)-dethiobiotin + ADP + phosphate + 3 H(+)</text>
        <dbReference type="Rhea" id="RHEA:15805"/>
        <dbReference type="ChEBI" id="CHEBI:15378"/>
        <dbReference type="ChEBI" id="CHEBI:16526"/>
        <dbReference type="ChEBI" id="CHEBI:30616"/>
        <dbReference type="ChEBI" id="CHEBI:43474"/>
        <dbReference type="ChEBI" id="CHEBI:149469"/>
        <dbReference type="ChEBI" id="CHEBI:149473"/>
        <dbReference type="ChEBI" id="CHEBI:456216"/>
        <dbReference type="EC" id="6.3.3.3"/>
    </reaction>
</comment>
<comment type="similarity">
    <text evidence="8">Belongs to the dethiobiotin synthetase family.</text>
</comment>